<dbReference type="EMBL" id="AVCK01000029">
    <property type="protein sequence ID" value="KFN45411.1"/>
    <property type="molecule type" value="Genomic_DNA"/>
</dbReference>
<evidence type="ECO:0000256" key="4">
    <source>
        <dbReference type="ARBA" id="ARBA00022692"/>
    </source>
</evidence>
<dbReference type="PRINTS" id="PR01021">
    <property type="entry name" value="OMPADOMAIN"/>
</dbReference>
<evidence type="ECO:0000256" key="3">
    <source>
        <dbReference type="ARBA" id="ARBA00022452"/>
    </source>
</evidence>
<evidence type="ECO:0000313" key="14">
    <source>
        <dbReference type="EMBL" id="KFN45411.1"/>
    </source>
</evidence>
<dbReference type="SUPFAM" id="SSF103088">
    <property type="entry name" value="OmpA-like"/>
    <property type="match status" value="1"/>
</dbReference>
<keyword evidence="4" id="KW-0812">Transmembrane</keyword>
<dbReference type="SUPFAM" id="SSF103647">
    <property type="entry name" value="TSP type-3 repeat"/>
    <property type="match status" value="1"/>
</dbReference>
<proteinExistence type="predicted"/>
<keyword evidence="7" id="KW-0626">Porin</keyword>
<dbReference type="Pfam" id="PF00691">
    <property type="entry name" value="OmpA"/>
    <property type="match status" value="1"/>
</dbReference>
<feature type="domain" description="OmpA-like" evidence="13">
    <location>
        <begin position="242"/>
        <end position="358"/>
    </location>
</feature>
<keyword evidence="6" id="KW-0406">Ion transport</keyword>
<dbReference type="eggNOG" id="COG2885">
    <property type="taxonomic scope" value="Bacteria"/>
</dbReference>
<feature type="signal peptide" evidence="12">
    <location>
        <begin position="1"/>
        <end position="22"/>
    </location>
</feature>
<evidence type="ECO:0000256" key="5">
    <source>
        <dbReference type="ARBA" id="ARBA00022729"/>
    </source>
</evidence>
<dbReference type="GO" id="GO:0005509">
    <property type="term" value="F:calcium ion binding"/>
    <property type="evidence" value="ECO:0007669"/>
    <property type="project" value="InterPro"/>
</dbReference>
<dbReference type="InterPro" id="IPR027385">
    <property type="entry name" value="Beta-barrel_OMP"/>
</dbReference>
<evidence type="ECO:0000256" key="1">
    <source>
        <dbReference type="ARBA" id="ARBA00004571"/>
    </source>
</evidence>
<evidence type="ECO:0000313" key="15">
    <source>
        <dbReference type="Proteomes" id="UP000029393"/>
    </source>
</evidence>
<evidence type="ECO:0000256" key="9">
    <source>
        <dbReference type="ARBA" id="ARBA00023237"/>
    </source>
</evidence>
<keyword evidence="5 12" id="KW-0732">Signal</keyword>
<dbReference type="Gene3D" id="2.40.160.20">
    <property type="match status" value="1"/>
</dbReference>
<reference evidence="14 15" key="1">
    <citation type="submission" date="2013-09" db="EMBL/GenBank/DDBJ databases">
        <title>Genome sequencing of Arenimonas metalli.</title>
        <authorList>
            <person name="Chen F."/>
            <person name="Wang G."/>
        </authorList>
    </citation>
    <scope>NUCLEOTIDE SEQUENCE [LARGE SCALE GENOMIC DNA]</scope>
    <source>
        <strain evidence="14 15">CF5-1</strain>
    </source>
</reference>
<dbReference type="CDD" id="cd07185">
    <property type="entry name" value="OmpA_C-like"/>
    <property type="match status" value="1"/>
</dbReference>
<dbReference type="GO" id="GO:0009279">
    <property type="term" value="C:cell outer membrane"/>
    <property type="evidence" value="ECO:0007669"/>
    <property type="project" value="UniProtKB-SubCell"/>
</dbReference>
<organism evidence="14 15">
    <name type="scientific">Arenimonas metalli CF5-1</name>
    <dbReference type="NCBI Taxonomy" id="1384056"/>
    <lineage>
        <taxon>Bacteria</taxon>
        <taxon>Pseudomonadati</taxon>
        <taxon>Pseudomonadota</taxon>
        <taxon>Gammaproteobacteria</taxon>
        <taxon>Lysobacterales</taxon>
        <taxon>Lysobacteraceae</taxon>
        <taxon>Arenimonas</taxon>
    </lineage>
</organism>
<name>A0A091B166_9GAMM</name>
<evidence type="ECO:0000256" key="2">
    <source>
        <dbReference type="ARBA" id="ARBA00022448"/>
    </source>
</evidence>
<dbReference type="Proteomes" id="UP000029393">
    <property type="component" value="Unassembled WGS sequence"/>
</dbReference>
<dbReference type="InterPro" id="IPR006664">
    <property type="entry name" value="OMP_bac"/>
</dbReference>
<dbReference type="PATRIC" id="fig|1384056.3.peg.1892"/>
<evidence type="ECO:0000256" key="6">
    <source>
        <dbReference type="ARBA" id="ARBA00023065"/>
    </source>
</evidence>
<dbReference type="GO" id="GO:0046930">
    <property type="term" value="C:pore complex"/>
    <property type="evidence" value="ECO:0007669"/>
    <property type="project" value="UniProtKB-KW"/>
</dbReference>
<protein>
    <recommendedName>
        <fullName evidence="13">OmpA-like domain-containing protein</fullName>
    </recommendedName>
</protein>
<dbReference type="PROSITE" id="PS51123">
    <property type="entry name" value="OMPA_2"/>
    <property type="match status" value="1"/>
</dbReference>
<keyword evidence="3" id="KW-1134">Transmembrane beta strand</keyword>
<dbReference type="SUPFAM" id="SSF56925">
    <property type="entry name" value="OMPA-like"/>
    <property type="match status" value="1"/>
</dbReference>
<evidence type="ECO:0000256" key="8">
    <source>
        <dbReference type="ARBA" id="ARBA00023136"/>
    </source>
</evidence>
<keyword evidence="2" id="KW-0813">Transport</keyword>
<dbReference type="OrthoDB" id="1149075at2"/>
<dbReference type="PANTHER" id="PTHR30329:SF21">
    <property type="entry name" value="LIPOPROTEIN YIAD-RELATED"/>
    <property type="match status" value="1"/>
</dbReference>
<dbReference type="eggNOG" id="COG3637">
    <property type="taxonomic scope" value="Bacteria"/>
</dbReference>
<evidence type="ECO:0000256" key="10">
    <source>
        <dbReference type="PROSITE-ProRule" id="PRU00473"/>
    </source>
</evidence>
<feature type="compositionally biased region" description="Basic and acidic residues" evidence="11">
    <location>
        <begin position="335"/>
        <end position="346"/>
    </location>
</feature>
<dbReference type="GO" id="GO:0006811">
    <property type="term" value="P:monoatomic ion transport"/>
    <property type="evidence" value="ECO:0007669"/>
    <property type="project" value="UniProtKB-KW"/>
</dbReference>
<dbReference type="InterPro" id="IPR036737">
    <property type="entry name" value="OmpA-like_sf"/>
</dbReference>
<evidence type="ECO:0000256" key="11">
    <source>
        <dbReference type="SAM" id="MobiDB-lite"/>
    </source>
</evidence>
<feature type="region of interest" description="Disordered" evidence="11">
    <location>
        <begin position="326"/>
        <end position="346"/>
    </location>
</feature>
<dbReference type="AlphaFoldDB" id="A0A091B166"/>
<dbReference type="InterPro" id="IPR006665">
    <property type="entry name" value="OmpA-like"/>
</dbReference>
<keyword evidence="8 10" id="KW-0472">Membrane</keyword>
<evidence type="ECO:0000259" key="13">
    <source>
        <dbReference type="PROSITE" id="PS51123"/>
    </source>
</evidence>
<dbReference type="RefSeq" id="WP_034213213.1">
    <property type="nucleotide sequence ID" value="NZ_AVCK01000029.1"/>
</dbReference>
<dbReference type="InterPro" id="IPR028974">
    <property type="entry name" value="TSP_type-3_rpt"/>
</dbReference>
<dbReference type="GO" id="GO:0015288">
    <property type="term" value="F:porin activity"/>
    <property type="evidence" value="ECO:0007669"/>
    <property type="project" value="UniProtKB-KW"/>
</dbReference>
<comment type="subcellular location">
    <subcellularLocation>
        <location evidence="1">Cell outer membrane</location>
        <topology evidence="1">Multi-pass membrane protein</topology>
    </subcellularLocation>
</comment>
<dbReference type="Pfam" id="PF13505">
    <property type="entry name" value="OMP_b-brl"/>
    <property type="match status" value="1"/>
</dbReference>
<sequence>MKKNLLCCALLAAAAMAQSAAAQDFDDRWYVSGGAGLNFQDETRETADSLYYTLGMGKFISPNWSIDGEINYQNPNFNGRELLFSQYGATLDARYHFIQEGRSWNPYLRFGVGAQKAEEEFDAFPSPASPGQREDTFLTAQLGLGVQGNWDRYSLRGEIAHRSAFDDSSVVAPTSDKFSDLLAGVTVLVKLGNLAAPVEPTKQPEVPQQTCADLDDDGDGINNCDDKCPGSAAGQAIGPDGCPVQLTIDLKGVNFDFDKDTLRPDAEAILAEAVQILAKYPQLKVEVAGHTDSVGSEQYNQGLSERRARTVYNYLTSNGIDASRLVGPNGFGESRPLDTNDTAEGRARNRRTELNVQN</sequence>
<dbReference type="STRING" id="1384056.N787_12830"/>
<dbReference type="Gene3D" id="3.30.1330.60">
    <property type="entry name" value="OmpA-like domain"/>
    <property type="match status" value="1"/>
</dbReference>
<evidence type="ECO:0000256" key="7">
    <source>
        <dbReference type="ARBA" id="ARBA00023114"/>
    </source>
</evidence>
<evidence type="ECO:0000256" key="12">
    <source>
        <dbReference type="SAM" id="SignalP"/>
    </source>
</evidence>
<dbReference type="PANTHER" id="PTHR30329">
    <property type="entry name" value="STATOR ELEMENT OF FLAGELLAR MOTOR COMPLEX"/>
    <property type="match status" value="1"/>
</dbReference>
<accession>A0A091B166</accession>
<gene>
    <name evidence="14" type="ORF">N787_12830</name>
</gene>
<comment type="caution">
    <text evidence="14">The sequence shown here is derived from an EMBL/GenBank/DDBJ whole genome shotgun (WGS) entry which is preliminary data.</text>
</comment>
<feature type="chain" id="PRO_5001870735" description="OmpA-like domain-containing protein" evidence="12">
    <location>
        <begin position="23"/>
        <end position="358"/>
    </location>
</feature>
<dbReference type="InterPro" id="IPR011250">
    <property type="entry name" value="OMP/PagP_B-barrel"/>
</dbReference>
<keyword evidence="9" id="KW-0998">Cell outer membrane</keyword>
<dbReference type="InterPro" id="IPR050330">
    <property type="entry name" value="Bact_OuterMem_StrucFunc"/>
</dbReference>
<keyword evidence="15" id="KW-1185">Reference proteome</keyword>